<keyword evidence="1" id="KW-0175">Coiled coil</keyword>
<feature type="region of interest" description="Disordered" evidence="2">
    <location>
        <begin position="262"/>
        <end position="281"/>
    </location>
</feature>
<reference evidence="4" key="1">
    <citation type="submission" date="2024-06" db="EMBL/GenBank/DDBJ databases">
        <title>Multi-omics analyses provide insights into the biosynthesis of the anticancer antibiotic pleurotin in Hohenbuehelia grisea.</title>
        <authorList>
            <person name="Weaver J.A."/>
            <person name="Alberti F."/>
        </authorList>
    </citation>
    <scope>NUCLEOTIDE SEQUENCE [LARGE SCALE GENOMIC DNA]</scope>
    <source>
        <strain evidence="4">T-177</strain>
    </source>
</reference>
<evidence type="ECO:0000256" key="2">
    <source>
        <dbReference type="SAM" id="MobiDB-lite"/>
    </source>
</evidence>
<accession>A0ABR3JL19</accession>
<comment type="caution">
    <text evidence="3">The sequence shown here is derived from an EMBL/GenBank/DDBJ whole genome shotgun (WGS) entry which is preliminary data.</text>
</comment>
<evidence type="ECO:0000313" key="3">
    <source>
        <dbReference type="EMBL" id="KAL0956495.1"/>
    </source>
</evidence>
<sequence length="347" mass="40031">MASIHIDLPSVPSDATSIVDTVDKPKFPHSFTRTIDSDGITVMQQVRRVTSSSTPLAVLLSDPELMRRLSHRKKKKKRDGSNSRASSRSSSLYQHIITEEERQVHHLRSILSTLGDHLEYETKRANSAVERADYAETRAKEFCTRFLAMENARLSVESELSTSRAETDRCRLQMHDVDQQLKRAKLQIESLERQRNDLEESLHRSRDVTRDSEKVVVDYETKLAERDQRHRADLQRWYDTGYKHGHPEGYWDGFKRGHKRGFSEGEHEGARRGRERGRNDERRTALGAFDAFLAGQIQGFDERLHDVVRRWRASVYPLSRKGSDVLPVASDRELRQSDTSTESDSET</sequence>
<evidence type="ECO:0000256" key="1">
    <source>
        <dbReference type="SAM" id="Coils"/>
    </source>
</evidence>
<feature type="compositionally biased region" description="Low complexity" evidence="2">
    <location>
        <begin position="82"/>
        <end position="91"/>
    </location>
</feature>
<keyword evidence="4" id="KW-1185">Reference proteome</keyword>
<dbReference type="Proteomes" id="UP001556367">
    <property type="component" value="Unassembled WGS sequence"/>
</dbReference>
<feature type="region of interest" description="Disordered" evidence="2">
    <location>
        <begin position="326"/>
        <end position="347"/>
    </location>
</feature>
<name>A0ABR3JL19_9AGAR</name>
<gene>
    <name evidence="3" type="ORF">HGRIS_002639</name>
</gene>
<feature type="region of interest" description="Disordered" evidence="2">
    <location>
        <begin position="70"/>
        <end position="93"/>
    </location>
</feature>
<organism evidence="3 4">
    <name type="scientific">Hohenbuehelia grisea</name>
    <dbReference type="NCBI Taxonomy" id="104357"/>
    <lineage>
        <taxon>Eukaryota</taxon>
        <taxon>Fungi</taxon>
        <taxon>Dikarya</taxon>
        <taxon>Basidiomycota</taxon>
        <taxon>Agaricomycotina</taxon>
        <taxon>Agaricomycetes</taxon>
        <taxon>Agaricomycetidae</taxon>
        <taxon>Agaricales</taxon>
        <taxon>Pleurotineae</taxon>
        <taxon>Pleurotaceae</taxon>
        <taxon>Hohenbuehelia</taxon>
    </lineage>
</organism>
<dbReference type="EMBL" id="JASNQZ010000006">
    <property type="protein sequence ID" value="KAL0956495.1"/>
    <property type="molecule type" value="Genomic_DNA"/>
</dbReference>
<protein>
    <submittedName>
        <fullName evidence="3">Uncharacterized protein</fullName>
    </submittedName>
</protein>
<proteinExistence type="predicted"/>
<feature type="coiled-coil region" evidence="1">
    <location>
        <begin position="174"/>
        <end position="208"/>
    </location>
</feature>
<evidence type="ECO:0000313" key="4">
    <source>
        <dbReference type="Proteomes" id="UP001556367"/>
    </source>
</evidence>